<accession>A0A7W7KA70</accession>
<proteinExistence type="predicted"/>
<keyword evidence="3" id="KW-1185">Reference proteome</keyword>
<evidence type="ECO:0000313" key="2">
    <source>
        <dbReference type="EMBL" id="MBB4859062.1"/>
    </source>
</evidence>
<sequence length="181" mass="19371">MFVEPTRHCPMIETLRRDGARGPWLMLLSELLTLSGPLAQLVRHAERPWSSSTFSGARHEFALTFEGAEAVAAGEHLIAALPDHEFRLRGSLVADAGVTSVEHSLVDGPRMALGIELLVLDEGCRTSSSRARPGTGSAMSRLCRGTQSTRNVGTGPGSSPGRRFQYPACRSTTCSIGSPAR</sequence>
<evidence type="ECO:0000313" key="3">
    <source>
        <dbReference type="Proteomes" id="UP000555448"/>
    </source>
</evidence>
<dbReference type="Proteomes" id="UP000555448">
    <property type="component" value="Unassembled WGS sequence"/>
</dbReference>
<gene>
    <name evidence="2" type="ORF">HNO88_002388</name>
</gene>
<name>A0A7W7KA70_9SPHN</name>
<organism evidence="2 3">
    <name type="scientific">Novosphingobium chloroacetimidivorans</name>
    <dbReference type="NCBI Taxonomy" id="1428314"/>
    <lineage>
        <taxon>Bacteria</taxon>
        <taxon>Pseudomonadati</taxon>
        <taxon>Pseudomonadota</taxon>
        <taxon>Alphaproteobacteria</taxon>
        <taxon>Sphingomonadales</taxon>
        <taxon>Sphingomonadaceae</taxon>
        <taxon>Novosphingobium</taxon>
    </lineage>
</organism>
<reference evidence="2 3" key="1">
    <citation type="submission" date="2020-08" db="EMBL/GenBank/DDBJ databases">
        <title>Functional genomics of gut bacteria from endangered species of beetles.</title>
        <authorList>
            <person name="Carlos-Shanley C."/>
        </authorList>
    </citation>
    <scope>NUCLEOTIDE SEQUENCE [LARGE SCALE GENOMIC DNA]</scope>
    <source>
        <strain evidence="2 3">S00245</strain>
    </source>
</reference>
<protein>
    <submittedName>
        <fullName evidence="2">Uncharacterized protein</fullName>
    </submittedName>
</protein>
<evidence type="ECO:0000256" key="1">
    <source>
        <dbReference type="SAM" id="MobiDB-lite"/>
    </source>
</evidence>
<feature type="region of interest" description="Disordered" evidence="1">
    <location>
        <begin position="128"/>
        <end position="164"/>
    </location>
</feature>
<dbReference type="RefSeq" id="WP_246381626.1">
    <property type="nucleotide sequence ID" value="NZ_JACHLR010000009.1"/>
</dbReference>
<comment type="caution">
    <text evidence="2">The sequence shown here is derived from an EMBL/GenBank/DDBJ whole genome shotgun (WGS) entry which is preliminary data.</text>
</comment>
<dbReference type="AlphaFoldDB" id="A0A7W7KA70"/>
<dbReference type="EMBL" id="JACHLR010000009">
    <property type="protein sequence ID" value="MBB4859062.1"/>
    <property type="molecule type" value="Genomic_DNA"/>
</dbReference>